<accession>L1IQE2</accession>
<dbReference type="KEGG" id="gtt:GUITHDRAFT_115294"/>
<protein>
    <submittedName>
        <fullName evidence="1 2">Uncharacterized protein</fullName>
    </submittedName>
</protein>
<dbReference type="EMBL" id="JH993047">
    <property type="protein sequence ID" value="EKX38516.1"/>
    <property type="molecule type" value="Genomic_DNA"/>
</dbReference>
<reference evidence="2" key="3">
    <citation type="submission" date="2016-03" db="UniProtKB">
        <authorList>
            <consortium name="EnsemblProtists"/>
        </authorList>
    </citation>
    <scope>IDENTIFICATION</scope>
</reference>
<sequence length="182" mass="21290">MRLSEASFLLLYQSCLTLSRRSARMALLANVPVICEDSLHFADLENTVELAPLEEIPRRIREVVSNEELRRHIVERQKQFVAKWPPSEIQARHRALYDQLRPKHMPGELPPDYIEKAAMPAEESDEANKLRDEMNKFVDSPIRNLADEEEEDSEFAKFRSEKIREHLRRSNLRGDKRIKDAA</sequence>
<dbReference type="Proteomes" id="UP000011087">
    <property type="component" value="Unassembled WGS sequence"/>
</dbReference>
<proteinExistence type="predicted"/>
<name>L1IQE2_GUITC</name>
<dbReference type="GeneID" id="17295287"/>
<dbReference type="AlphaFoldDB" id="L1IQE2"/>
<evidence type="ECO:0000313" key="1">
    <source>
        <dbReference type="EMBL" id="EKX38516.1"/>
    </source>
</evidence>
<keyword evidence="3" id="KW-1185">Reference proteome</keyword>
<dbReference type="RefSeq" id="XP_005825496.1">
    <property type="nucleotide sequence ID" value="XM_005825439.1"/>
</dbReference>
<dbReference type="EnsemblProtists" id="EKX38516">
    <property type="protein sequence ID" value="EKX38516"/>
    <property type="gene ID" value="GUITHDRAFT_115294"/>
</dbReference>
<reference evidence="3" key="2">
    <citation type="submission" date="2012-11" db="EMBL/GenBank/DDBJ databases">
        <authorList>
            <person name="Kuo A."/>
            <person name="Curtis B.A."/>
            <person name="Tanifuji G."/>
            <person name="Burki F."/>
            <person name="Gruber A."/>
            <person name="Irimia M."/>
            <person name="Maruyama S."/>
            <person name="Arias M.C."/>
            <person name="Ball S.G."/>
            <person name="Gile G.H."/>
            <person name="Hirakawa Y."/>
            <person name="Hopkins J.F."/>
            <person name="Rensing S.A."/>
            <person name="Schmutz J."/>
            <person name="Symeonidi A."/>
            <person name="Elias M."/>
            <person name="Eveleigh R.J."/>
            <person name="Herman E.K."/>
            <person name="Klute M.J."/>
            <person name="Nakayama T."/>
            <person name="Obornik M."/>
            <person name="Reyes-Prieto A."/>
            <person name="Armbrust E.V."/>
            <person name="Aves S.J."/>
            <person name="Beiko R.G."/>
            <person name="Coutinho P."/>
            <person name="Dacks J.B."/>
            <person name="Durnford D.G."/>
            <person name="Fast N.M."/>
            <person name="Green B.R."/>
            <person name="Grisdale C."/>
            <person name="Hempe F."/>
            <person name="Henrissat B."/>
            <person name="Hoppner M.P."/>
            <person name="Ishida K.-I."/>
            <person name="Kim E."/>
            <person name="Koreny L."/>
            <person name="Kroth P.G."/>
            <person name="Liu Y."/>
            <person name="Malik S.-B."/>
            <person name="Maier U.G."/>
            <person name="McRose D."/>
            <person name="Mock T."/>
            <person name="Neilson J.A."/>
            <person name="Onodera N.T."/>
            <person name="Poole A.M."/>
            <person name="Pritham E.J."/>
            <person name="Richards T.A."/>
            <person name="Rocap G."/>
            <person name="Roy S.W."/>
            <person name="Sarai C."/>
            <person name="Schaack S."/>
            <person name="Shirato S."/>
            <person name="Slamovits C.H."/>
            <person name="Spencer D.F."/>
            <person name="Suzuki S."/>
            <person name="Worden A.Z."/>
            <person name="Zauner S."/>
            <person name="Barry K."/>
            <person name="Bell C."/>
            <person name="Bharti A.K."/>
            <person name="Crow J.A."/>
            <person name="Grimwood J."/>
            <person name="Kramer R."/>
            <person name="Lindquist E."/>
            <person name="Lucas S."/>
            <person name="Salamov A."/>
            <person name="McFadden G.I."/>
            <person name="Lane C.E."/>
            <person name="Keeling P.J."/>
            <person name="Gray M.W."/>
            <person name="Grigoriev I.V."/>
            <person name="Archibald J.M."/>
        </authorList>
    </citation>
    <scope>NUCLEOTIDE SEQUENCE</scope>
    <source>
        <strain evidence="3">CCMP2712</strain>
    </source>
</reference>
<evidence type="ECO:0000313" key="2">
    <source>
        <dbReference type="EnsemblProtists" id="EKX38516"/>
    </source>
</evidence>
<gene>
    <name evidence="1" type="ORF">GUITHDRAFT_115294</name>
</gene>
<dbReference type="PaxDb" id="55529-EKX38516"/>
<reference evidence="1 3" key="1">
    <citation type="journal article" date="2012" name="Nature">
        <title>Algal genomes reveal evolutionary mosaicism and the fate of nucleomorphs.</title>
        <authorList>
            <consortium name="DOE Joint Genome Institute"/>
            <person name="Curtis B.A."/>
            <person name="Tanifuji G."/>
            <person name="Burki F."/>
            <person name="Gruber A."/>
            <person name="Irimia M."/>
            <person name="Maruyama S."/>
            <person name="Arias M.C."/>
            <person name="Ball S.G."/>
            <person name="Gile G.H."/>
            <person name="Hirakawa Y."/>
            <person name="Hopkins J.F."/>
            <person name="Kuo A."/>
            <person name="Rensing S.A."/>
            <person name="Schmutz J."/>
            <person name="Symeonidi A."/>
            <person name="Elias M."/>
            <person name="Eveleigh R.J."/>
            <person name="Herman E.K."/>
            <person name="Klute M.J."/>
            <person name="Nakayama T."/>
            <person name="Obornik M."/>
            <person name="Reyes-Prieto A."/>
            <person name="Armbrust E.V."/>
            <person name="Aves S.J."/>
            <person name="Beiko R.G."/>
            <person name="Coutinho P."/>
            <person name="Dacks J.B."/>
            <person name="Durnford D.G."/>
            <person name="Fast N.M."/>
            <person name="Green B.R."/>
            <person name="Grisdale C.J."/>
            <person name="Hempel F."/>
            <person name="Henrissat B."/>
            <person name="Hoppner M.P."/>
            <person name="Ishida K."/>
            <person name="Kim E."/>
            <person name="Koreny L."/>
            <person name="Kroth P.G."/>
            <person name="Liu Y."/>
            <person name="Malik S.B."/>
            <person name="Maier U.G."/>
            <person name="McRose D."/>
            <person name="Mock T."/>
            <person name="Neilson J.A."/>
            <person name="Onodera N.T."/>
            <person name="Poole A.M."/>
            <person name="Pritham E.J."/>
            <person name="Richards T.A."/>
            <person name="Rocap G."/>
            <person name="Roy S.W."/>
            <person name="Sarai C."/>
            <person name="Schaack S."/>
            <person name="Shirato S."/>
            <person name="Slamovits C.H."/>
            <person name="Spencer D.F."/>
            <person name="Suzuki S."/>
            <person name="Worden A.Z."/>
            <person name="Zauner S."/>
            <person name="Barry K."/>
            <person name="Bell C."/>
            <person name="Bharti A.K."/>
            <person name="Crow J.A."/>
            <person name="Grimwood J."/>
            <person name="Kramer R."/>
            <person name="Lindquist E."/>
            <person name="Lucas S."/>
            <person name="Salamov A."/>
            <person name="McFadden G.I."/>
            <person name="Lane C.E."/>
            <person name="Keeling P.J."/>
            <person name="Gray M.W."/>
            <person name="Grigoriev I.V."/>
            <person name="Archibald J.M."/>
        </authorList>
    </citation>
    <scope>NUCLEOTIDE SEQUENCE</scope>
    <source>
        <strain evidence="1 3">CCMP2712</strain>
    </source>
</reference>
<evidence type="ECO:0000313" key="3">
    <source>
        <dbReference type="Proteomes" id="UP000011087"/>
    </source>
</evidence>
<dbReference type="HOGENOM" id="CLU_1484701_0_0_1"/>
<organism evidence="1">
    <name type="scientific">Guillardia theta (strain CCMP2712)</name>
    <name type="common">Cryptophyte</name>
    <dbReference type="NCBI Taxonomy" id="905079"/>
    <lineage>
        <taxon>Eukaryota</taxon>
        <taxon>Cryptophyceae</taxon>
        <taxon>Pyrenomonadales</taxon>
        <taxon>Geminigeraceae</taxon>
        <taxon>Guillardia</taxon>
    </lineage>
</organism>